<evidence type="ECO:0000313" key="1">
    <source>
        <dbReference type="EMBL" id="EQC95779.1"/>
    </source>
</evidence>
<dbReference type="AlphaFoldDB" id="T0WRF2"/>
<protein>
    <submittedName>
        <fullName evidence="1">Uncharacterized protein</fullName>
    </submittedName>
</protein>
<dbReference type="Pfam" id="PF13707">
    <property type="entry name" value="RloB"/>
    <property type="match status" value="1"/>
</dbReference>
<reference evidence="1 2" key="1">
    <citation type="journal article" date="2013" name="ISME J.">
        <title>Multifactorial diversity sustains microbial community stability.</title>
        <authorList>
            <person name="Erkus O."/>
            <person name="de Jager V.C."/>
            <person name="Spus M."/>
            <person name="van Alen-Boerrigter I.J."/>
            <person name="van Rijswijck I.M."/>
            <person name="Hazelwood L."/>
            <person name="Janssen P.W."/>
            <person name="van Hijum S.A."/>
            <person name="Kleerebezem M."/>
            <person name="Smid E.J."/>
        </authorList>
    </citation>
    <scope>NUCLEOTIDE SEQUENCE [LARGE SCALE GENOMIC DNA]</scope>
    <source>
        <strain evidence="1 2">TIFN3</strain>
    </source>
</reference>
<dbReference type="InterPro" id="IPR025591">
    <property type="entry name" value="RloB"/>
</dbReference>
<sequence length="293" mass="34570">MGFRMSSVRPNEVRGLSKTKDPKKLYFFFVEGEKTEKLYFSELAKYQERNLDIEIKLMDRWTEDRGQSNQLKIVQSVEEYVESVKNLDDKTLVNLEENLQKIKSKLAEDLTIIEILTLFNKIDNLRKAGLVNVDDSFIDQINAIITTANFDNSYDEICIIIDRDKQSFKDDQYDTVIEIAKKNKYLIGLSNPNFEFYLNLHLNDLLDLNKGDIKKNSRKTRSKKFMEYTLNEDMKKEGLTYSKQSYDCNFFFRNFFVGYQNSKHYDDSLEKLKDNIGCSIFKILEPIMRVTEQ</sequence>
<comment type="caution">
    <text evidence="1">The sequence shown here is derived from an EMBL/GenBank/DDBJ whole genome shotgun (WGS) entry which is preliminary data.</text>
</comment>
<accession>T0WRF2</accession>
<gene>
    <name evidence="1" type="ORF">LLT3_02665</name>
</gene>
<organism evidence="1 2">
    <name type="scientific">Lactococcus cremoris subsp. cremoris TIFN3</name>
    <dbReference type="NCBI Taxonomy" id="1234873"/>
    <lineage>
        <taxon>Bacteria</taxon>
        <taxon>Bacillati</taxon>
        <taxon>Bacillota</taxon>
        <taxon>Bacilli</taxon>
        <taxon>Lactobacillales</taxon>
        <taxon>Streptococcaceae</taxon>
        <taxon>Lactococcus</taxon>
        <taxon>Lactococcus cremoris subsp. cremoris</taxon>
    </lineage>
</organism>
<dbReference type="EMBL" id="ATBE01000046">
    <property type="protein sequence ID" value="EQC95779.1"/>
    <property type="molecule type" value="Genomic_DNA"/>
</dbReference>
<dbReference type="Proteomes" id="UP000015664">
    <property type="component" value="Unassembled WGS sequence"/>
</dbReference>
<dbReference type="PATRIC" id="fig|1234873.3.peg.620"/>
<proteinExistence type="predicted"/>
<evidence type="ECO:0000313" key="2">
    <source>
        <dbReference type="Proteomes" id="UP000015664"/>
    </source>
</evidence>
<name>T0WRF2_LACLC</name>